<keyword evidence="2" id="KW-1185">Reference proteome</keyword>
<reference evidence="1 2" key="1">
    <citation type="submission" date="2019-03" db="EMBL/GenBank/DDBJ databases">
        <title>Deep-cultivation of Planctomycetes and their phenomic and genomic characterization uncovers novel biology.</title>
        <authorList>
            <person name="Wiegand S."/>
            <person name="Jogler M."/>
            <person name="Boedeker C."/>
            <person name="Pinto D."/>
            <person name="Vollmers J."/>
            <person name="Rivas-Marin E."/>
            <person name="Kohn T."/>
            <person name="Peeters S.H."/>
            <person name="Heuer A."/>
            <person name="Rast P."/>
            <person name="Oberbeckmann S."/>
            <person name="Bunk B."/>
            <person name="Jeske O."/>
            <person name="Meyerdierks A."/>
            <person name="Storesund J.E."/>
            <person name="Kallscheuer N."/>
            <person name="Luecker S."/>
            <person name="Lage O.M."/>
            <person name="Pohl T."/>
            <person name="Merkel B.J."/>
            <person name="Hornburger P."/>
            <person name="Mueller R.-W."/>
            <person name="Bruemmer F."/>
            <person name="Labrenz M."/>
            <person name="Spormann A.M."/>
            <person name="Op den Camp H."/>
            <person name="Overmann J."/>
            <person name="Amann R."/>
            <person name="Jetten M.S.M."/>
            <person name="Mascher T."/>
            <person name="Medema M.H."/>
            <person name="Devos D.P."/>
            <person name="Kaster A.-K."/>
            <person name="Ovreas L."/>
            <person name="Rohde M."/>
            <person name="Galperin M.Y."/>
            <person name="Jogler C."/>
        </authorList>
    </citation>
    <scope>NUCLEOTIDE SEQUENCE [LARGE SCALE GENOMIC DNA]</scope>
    <source>
        <strain evidence="1 2">Enr10</strain>
    </source>
</reference>
<dbReference type="Proteomes" id="UP000315647">
    <property type="component" value="Chromosome"/>
</dbReference>
<protein>
    <recommendedName>
        <fullName evidence="3">HEAT repeat protein</fullName>
    </recommendedName>
</protein>
<dbReference type="EMBL" id="CP037421">
    <property type="protein sequence ID" value="QDT30680.1"/>
    <property type="molecule type" value="Genomic_DNA"/>
</dbReference>
<organism evidence="1 2">
    <name type="scientific">Gimesia panareensis</name>
    <dbReference type="NCBI Taxonomy" id="2527978"/>
    <lineage>
        <taxon>Bacteria</taxon>
        <taxon>Pseudomonadati</taxon>
        <taxon>Planctomycetota</taxon>
        <taxon>Planctomycetia</taxon>
        <taxon>Planctomycetales</taxon>
        <taxon>Planctomycetaceae</taxon>
        <taxon>Gimesia</taxon>
    </lineage>
</organism>
<evidence type="ECO:0000313" key="1">
    <source>
        <dbReference type="EMBL" id="QDT30680.1"/>
    </source>
</evidence>
<proteinExistence type="predicted"/>
<evidence type="ECO:0000313" key="2">
    <source>
        <dbReference type="Proteomes" id="UP000315647"/>
    </source>
</evidence>
<accession>A0A517QGC3</accession>
<gene>
    <name evidence="1" type="ORF">Enr10x_60480</name>
</gene>
<name>A0A517QGC3_9PLAN</name>
<sequence length="238" mass="26367">MPLRPKLSLSDLDAIALVDAAIRNTGIFKQVGLRLEKMAPDEQAAKNLIAAFHDKRCAPWCTAFLLGCIGHPAGYQTAKDILLSQAGQLSESYAGVAMAQMRGVEAYDDLHQILLSDQNYERSVREGAAYGMAHVAATELPDDFLAAYDLERLSLSIVSWEAAKCEPQDEWLLSVFNGNKPRHNQLFCAIVAYMVSSNSNPCFPGNQIAAAVQTLLKDESLFIPRRRRNQLQTWLEAR</sequence>
<dbReference type="AlphaFoldDB" id="A0A517QGC3"/>
<evidence type="ECO:0008006" key="3">
    <source>
        <dbReference type="Google" id="ProtNLM"/>
    </source>
</evidence>
<dbReference type="RefSeq" id="WP_145452539.1">
    <property type="nucleotide sequence ID" value="NZ_CP037421.1"/>
</dbReference>